<dbReference type="AlphaFoldDB" id="V5BFP0"/>
<dbReference type="VEuPathDB" id="TriTrypDB:TCDM_08930"/>
<feature type="compositionally biased region" description="Polar residues" evidence="1">
    <location>
        <begin position="284"/>
        <end position="294"/>
    </location>
</feature>
<dbReference type="Proteomes" id="UP000017861">
    <property type="component" value="Unassembled WGS sequence"/>
</dbReference>
<comment type="caution">
    <text evidence="2">The sequence shown here is derived from an EMBL/GenBank/DDBJ whole genome shotgun (WGS) entry which is preliminary data.</text>
</comment>
<dbReference type="EMBL" id="AYLP01000134">
    <property type="protein sequence ID" value="ESS63278.1"/>
    <property type="molecule type" value="Genomic_DNA"/>
</dbReference>
<evidence type="ECO:0000313" key="2">
    <source>
        <dbReference type="EMBL" id="ESS63278.1"/>
    </source>
</evidence>
<name>V5BFP0_TRYCR</name>
<proteinExistence type="predicted"/>
<evidence type="ECO:0000256" key="1">
    <source>
        <dbReference type="SAM" id="MobiDB-lite"/>
    </source>
</evidence>
<evidence type="ECO:0000313" key="3">
    <source>
        <dbReference type="Proteomes" id="UP000017861"/>
    </source>
</evidence>
<reference evidence="2 3" key="1">
    <citation type="journal article" date="2014" name="Genome Announc.">
        <title>Trypanosoma cruzi Clone Dm28c Draft Genome Sequence.</title>
        <authorList>
            <person name="Grisard E.C."/>
            <person name="Teixeira S.M."/>
            <person name="de Almeida L.G."/>
            <person name="Stoco P.H."/>
            <person name="Gerber A.L."/>
            <person name="Talavera-Lopez C."/>
            <person name="Lima O.C."/>
            <person name="Andersson B."/>
            <person name="de Vasconcelos A.T."/>
        </authorList>
    </citation>
    <scope>NUCLEOTIDE SEQUENCE [LARGE SCALE GENOMIC DNA]</scope>
    <source>
        <strain evidence="2 3">Dm28c</strain>
    </source>
</reference>
<sequence>MLHKCTSFFSRILSCMEMTCNRTRKKKGKRRAAQPLKHTRVLYKTLLGEERNADTSAHNPNGHPQSCVVVYFSLFGPRCIPLRVSPVSPTAVGCQFPAQTHLRTQQRGSPMTTPRPYLLDISWTKHLSPQATPHKKRAQCAAELWGQSSHHHHPDQDASPICHHTLEMAQRFFPLLHCFGHHSRHLAPSHDRAAPMPATAQPAASYSCPSQSSYRHASETDPRPSRRCSQRHSCSVRHAPTPCCIVAHSRPSSSHAQGSQTNGLRASVHRLGAAAASWPPSTRRCCSQPQTTGEESVALAGASRHPSSGAARHPGFS</sequence>
<feature type="region of interest" description="Disordered" evidence="1">
    <location>
        <begin position="273"/>
        <end position="317"/>
    </location>
</feature>
<organism evidence="2 3">
    <name type="scientific">Trypanosoma cruzi Dm28c</name>
    <dbReference type="NCBI Taxonomy" id="1416333"/>
    <lineage>
        <taxon>Eukaryota</taxon>
        <taxon>Discoba</taxon>
        <taxon>Euglenozoa</taxon>
        <taxon>Kinetoplastea</taxon>
        <taxon>Metakinetoplastina</taxon>
        <taxon>Trypanosomatida</taxon>
        <taxon>Trypanosomatidae</taxon>
        <taxon>Trypanosoma</taxon>
        <taxon>Schizotrypanum</taxon>
    </lineage>
</organism>
<protein>
    <submittedName>
        <fullName evidence="2">Uncharacterized protein</fullName>
    </submittedName>
</protein>
<gene>
    <name evidence="2" type="ORF">TCDM_08930</name>
</gene>
<accession>V5BFP0</accession>
<feature type="region of interest" description="Disordered" evidence="1">
    <location>
        <begin position="186"/>
        <end position="229"/>
    </location>
</feature>
<feature type="compositionally biased region" description="Low complexity" evidence="1">
    <location>
        <begin position="194"/>
        <end position="204"/>
    </location>
</feature>